<evidence type="ECO:0000259" key="10">
    <source>
        <dbReference type="PROSITE" id="PS50109"/>
    </source>
</evidence>
<evidence type="ECO:0000256" key="3">
    <source>
        <dbReference type="ARBA" id="ARBA00022679"/>
    </source>
</evidence>
<dbReference type="PANTHER" id="PTHR43065">
    <property type="entry name" value="SENSOR HISTIDINE KINASE"/>
    <property type="match status" value="1"/>
</dbReference>
<dbReference type="SUPFAM" id="SSF55874">
    <property type="entry name" value="ATPase domain of HSP90 chaperone/DNA topoisomerase II/histidine kinase"/>
    <property type="match status" value="1"/>
</dbReference>
<dbReference type="InterPro" id="IPR036890">
    <property type="entry name" value="HATPase_C_sf"/>
</dbReference>
<dbReference type="AlphaFoldDB" id="A0A1Y6BU63"/>
<dbReference type="InterPro" id="IPR003594">
    <property type="entry name" value="HATPase_dom"/>
</dbReference>
<keyword evidence="6" id="KW-0067">ATP-binding</keyword>
<keyword evidence="9" id="KW-0472">Membrane</keyword>
<evidence type="ECO:0000256" key="1">
    <source>
        <dbReference type="ARBA" id="ARBA00000085"/>
    </source>
</evidence>
<evidence type="ECO:0000256" key="6">
    <source>
        <dbReference type="ARBA" id="ARBA00022840"/>
    </source>
</evidence>
<dbReference type="InterPro" id="IPR004358">
    <property type="entry name" value="Sig_transdc_His_kin-like_C"/>
</dbReference>
<dbReference type="EMBL" id="FWZT01000008">
    <property type="protein sequence ID" value="SMF27392.1"/>
    <property type="molecule type" value="Genomic_DNA"/>
</dbReference>
<dbReference type="Proteomes" id="UP000192907">
    <property type="component" value="Unassembled WGS sequence"/>
</dbReference>
<gene>
    <name evidence="11" type="ORF">SAMN06296036_108220</name>
</gene>
<evidence type="ECO:0000313" key="12">
    <source>
        <dbReference type="Proteomes" id="UP000192907"/>
    </source>
</evidence>
<feature type="coiled-coil region" evidence="8">
    <location>
        <begin position="225"/>
        <end position="288"/>
    </location>
</feature>
<dbReference type="PANTHER" id="PTHR43065:SF46">
    <property type="entry name" value="C4-DICARBOXYLATE TRANSPORT SENSOR PROTEIN DCTB"/>
    <property type="match status" value="1"/>
</dbReference>
<feature type="domain" description="Histidine kinase" evidence="10">
    <location>
        <begin position="445"/>
        <end position="553"/>
    </location>
</feature>
<keyword evidence="5" id="KW-0418">Kinase</keyword>
<evidence type="ECO:0000256" key="2">
    <source>
        <dbReference type="ARBA" id="ARBA00012438"/>
    </source>
</evidence>
<accession>A0A1Y6BU63</accession>
<feature type="transmembrane region" description="Helical" evidence="9">
    <location>
        <begin position="167"/>
        <end position="189"/>
    </location>
</feature>
<dbReference type="OrthoDB" id="149796at2"/>
<dbReference type="GO" id="GO:0004673">
    <property type="term" value="F:protein histidine kinase activity"/>
    <property type="evidence" value="ECO:0007669"/>
    <property type="project" value="UniProtKB-EC"/>
</dbReference>
<dbReference type="GO" id="GO:0000160">
    <property type="term" value="P:phosphorelay signal transduction system"/>
    <property type="evidence" value="ECO:0007669"/>
    <property type="project" value="UniProtKB-KW"/>
</dbReference>
<organism evidence="11 12">
    <name type="scientific">Pseudobacteriovorax antillogorgiicola</name>
    <dbReference type="NCBI Taxonomy" id="1513793"/>
    <lineage>
        <taxon>Bacteria</taxon>
        <taxon>Pseudomonadati</taxon>
        <taxon>Bdellovibrionota</taxon>
        <taxon>Oligoflexia</taxon>
        <taxon>Oligoflexales</taxon>
        <taxon>Pseudobacteriovoracaceae</taxon>
        <taxon>Pseudobacteriovorax</taxon>
    </lineage>
</organism>
<proteinExistence type="predicted"/>
<keyword evidence="12" id="KW-1185">Reference proteome</keyword>
<keyword evidence="9" id="KW-1133">Transmembrane helix</keyword>
<dbReference type="EC" id="2.7.13.3" evidence="2"/>
<evidence type="ECO:0000256" key="9">
    <source>
        <dbReference type="SAM" id="Phobius"/>
    </source>
</evidence>
<dbReference type="PRINTS" id="PR00344">
    <property type="entry name" value="BCTRLSENSOR"/>
</dbReference>
<evidence type="ECO:0000256" key="8">
    <source>
        <dbReference type="SAM" id="Coils"/>
    </source>
</evidence>
<name>A0A1Y6BU63_9BACT</name>
<dbReference type="Gene3D" id="1.10.287.130">
    <property type="match status" value="1"/>
</dbReference>
<dbReference type="Pfam" id="PF17149">
    <property type="entry name" value="CHASE5"/>
    <property type="match status" value="1"/>
</dbReference>
<keyword evidence="3" id="KW-0808">Transferase</keyword>
<comment type="catalytic activity">
    <reaction evidence="1">
        <text>ATP + protein L-histidine = ADP + protein N-phospho-L-histidine.</text>
        <dbReference type="EC" id="2.7.13.3"/>
    </reaction>
</comment>
<evidence type="ECO:0000256" key="5">
    <source>
        <dbReference type="ARBA" id="ARBA00022777"/>
    </source>
</evidence>
<dbReference type="GO" id="GO:0005524">
    <property type="term" value="F:ATP binding"/>
    <property type="evidence" value="ECO:0007669"/>
    <property type="project" value="UniProtKB-KW"/>
</dbReference>
<dbReference type="PROSITE" id="PS50109">
    <property type="entry name" value="HIS_KIN"/>
    <property type="match status" value="1"/>
</dbReference>
<evidence type="ECO:0000256" key="7">
    <source>
        <dbReference type="ARBA" id="ARBA00023012"/>
    </source>
</evidence>
<dbReference type="Gene3D" id="3.30.565.10">
    <property type="entry name" value="Histidine kinase-like ATPase, C-terminal domain"/>
    <property type="match status" value="1"/>
</dbReference>
<dbReference type="STRING" id="1513793.SAMN06296036_108220"/>
<keyword evidence="4" id="KW-0547">Nucleotide-binding</keyword>
<keyword evidence="9" id="KW-0812">Transmembrane</keyword>
<reference evidence="12" key="1">
    <citation type="submission" date="2017-04" db="EMBL/GenBank/DDBJ databases">
        <authorList>
            <person name="Varghese N."/>
            <person name="Submissions S."/>
        </authorList>
    </citation>
    <scope>NUCLEOTIDE SEQUENCE [LARGE SCALE GENOMIC DNA]</scope>
    <source>
        <strain evidence="12">RKEM611</strain>
    </source>
</reference>
<evidence type="ECO:0000313" key="11">
    <source>
        <dbReference type="EMBL" id="SMF27392.1"/>
    </source>
</evidence>
<dbReference type="InterPro" id="IPR033414">
    <property type="entry name" value="Sensor_dom"/>
</dbReference>
<dbReference type="InterPro" id="IPR005467">
    <property type="entry name" value="His_kinase_dom"/>
</dbReference>
<sequence length="565" mass="64307">MTAMLSKDRPPSKFSEIWSTLFSRTSFQPVAKRLVFFTVGISTCFAFLISIMQILFDYQTEFQDIEESIHHLDQVSIKSLGTAIWYLDQVQIETILDGIRELPNVQQVVLSSKSLEGDVVKGELSARERIDKHFDVFYVQEGHSRKVGKISIYVSLDELYYNLLVKFGFSLLGNIVKTLSVSFLLVLYIRRTVTKRLEALGNYASNVVLDRADQESKAPHDQDHIQGYQDEISHLYEQIFRMEERLVAGYRQLREQDIEYQERLESEVKRKTEELALHQRELVEASRKAGMAEVAVGFLHNIGNIMTSIFVSCETVAKMVEESEYSKRTQAFFDLMKKKVEQLQAYLSSEEGAQANEFWRALNRYEGEQRQQLLDLMNRILVGLKDIEEIIKLQMIFANAPDIKEDCYIDAMVEKAININRLELDKAGIECECYLDFIGPLVSVPAKITQILVNLILNSIQAIKIDNKHPRITIRSEIHGDDVHIICEDNGKGIAPENLIKIFSFGFTTKKTGSGFGLHSSSLMAQELGGNIEARSEGRGKGAQFIIILPIQGRKTSQKPQLAIS</sequence>
<keyword evidence="7" id="KW-0902">Two-component regulatory system</keyword>
<evidence type="ECO:0000256" key="4">
    <source>
        <dbReference type="ARBA" id="ARBA00022741"/>
    </source>
</evidence>
<dbReference type="Pfam" id="PF02518">
    <property type="entry name" value="HATPase_c"/>
    <property type="match status" value="1"/>
</dbReference>
<dbReference type="SMART" id="SM00387">
    <property type="entry name" value="HATPase_c"/>
    <property type="match status" value="1"/>
</dbReference>
<keyword evidence="8" id="KW-0175">Coiled coil</keyword>
<protein>
    <recommendedName>
        <fullName evidence="2">histidine kinase</fullName>
        <ecNumber evidence="2">2.7.13.3</ecNumber>
    </recommendedName>
</protein>
<feature type="transmembrane region" description="Helical" evidence="9">
    <location>
        <begin position="34"/>
        <end position="56"/>
    </location>
</feature>